<dbReference type="AlphaFoldDB" id="A0A8J5IHV5"/>
<evidence type="ECO:0000256" key="1">
    <source>
        <dbReference type="SAM" id="MobiDB-lite"/>
    </source>
</evidence>
<dbReference type="Proteomes" id="UP000709295">
    <property type="component" value="Unassembled WGS sequence"/>
</dbReference>
<protein>
    <recommendedName>
        <fullName evidence="4">SWIM-type domain-containing protein</fullName>
    </recommendedName>
</protein>
<feature type="non-terminal residue" evidence="2">
    <location>
        <position position="1"/>
    </location>
</feature>
<name>A0A8J5IHV5_9STRA</name>
<feature type="compositionally biased region" description="Acidic residues" evidence="1">
    <location>
        <begin position="159"/>
        <end position="176"/>
    </location>
</feature>
<reference evidence="2" key="1">
    <citation type="submission" date="2021-01" db="EMBL/GenBank/DDBJ databases">
        <title>Phytophthora aleatoria, a newly-described species from Pinus radiata is distinct from Phytophthora cactorum isolates based on comparative genomics.</title>
        <authorList>
            <person name="Mcdougal R."/>
            <person name="Panda P."/>
            <person name="Williams N."/>
            <person name="Studholme D.J."/>
        </authorList>
    </citation>
    <scope>NUCLEOTIDE SEQUENCE</scope>
    <source>
        <strain evidence="2">NZFS 4037</strain>
    </source>
</reference>
<accession>A0A8J5IHV5</accession>
<comment type="caution">
    <text evidence="2">The sequence shown here is derived from an EMBL/GenBank/DDBJ whole genome shotgun (WGS) entry which is preliminary data.</text>
</comment>
<proteinExistence type="predicted"/>
<sequence length="191" mass="21540">VQKKCYLYVSTRLPCQHLYSVLVTCVSDRTFQVAHLHPRWSMNEAKIVIPNVESTVQHLRKDSRTTGDSRHAASVGIRFAAKSRIAYVKLKKGEVSEHTAVSDCEKYNVVRAEVMPLVDAQQLLPNHKFYKTFADLRARIEAFKTKWDLEKSAPREASDDGDSDCDLADLELEEPVATEGADVCSTSEWPT</sequence>
<gene>
    <name evidence="2" type="ORF">JG688_00010769</name>
</gene>
<dbReference type="EMBL" id="JAENGY010000703">
    <property type="protein sequence ID" value="KAG6957884.1"/>
    <property type="molecule type" value="Genomic_DNA"/>
</dbReference>
<feature type="region of interest" description="Disordered" evidence="1">
    <location>
        <begin position="151"/>
        <end position="191"/>
    </location>
</feature>
<evidence type="ECO:0008006" key="4">
    <source>
        <dbReference type="Google" id="ProtNLM"/>
    </source>
</evidence>
<keyword evidence="3" id="KW-1185">Reference proteome</keyword>
<organism evidence="2 3">
    <name type="scientific">Phytophthora aleatoria</name>
    <dbReference type="NCBI Taxonomy" id="2496075"/>
    <lineage>
        <taxon>Eukaryota</taxon>
        <taxon>Sar</taxon>
        <taxon>Stramenopiles</taxon>
        <taxon>Oomycota</taxon>
        <taxon>Peronosporomycetes</taxon>
        <taxon>Peronosporales</taxon>
        <taxon>Peronosporaceae</taxon>
        <taxon>Phytophthora</taxon>
    </lineage>
</organism>
<evidence type="ECO:0000313" key="2">
    <source>
        <dbReference type="EMBL" id="KAG6957884.1"/>
    </source>
</evidence>
<evidence type="ECO:0000313" key="3">
    <source>
        <dbReference type="Proteomes" id="UP000709295"/>
    </source>
</evidence>